<dbReference type="PANTHER" id="PTHR43792">
    <property type="entry name" value="GNAT FAMILY, PUTATIVE (AFU_ORTHOLOGUE AFUA_3G00765)-RELATED-RELATED"/>
    <property type="match status" value="1"/>
</dbReference>
<accession>A0A1H9VKM9</accession>
<dbReference type="Gene3D" id="3.40.630.30">
    <property type="match status" value="1"/>
</dbReference>
<dbReference type="AlphaFoldDB" id="A0A1H9VKM9"/>
<dbReference type="EMBL" id="FOHB01000004">
    <property type="protein sequence ID" value="SES22071.1"/>
    <property type="molecule type" value="Genomic_DNA"/>
</dbReference>
<dbReference type="PROSITE" id="PS51186">
    <property type="entry name" value="GNAT"/>
    <property type="match status" value="1"/>
</dbReference>
<dbReference type="GO" id="GO:0016747">
    <property type="term" value="F:acyltransferase activity, transferring groups other than amino-acyl groups"/>
    <property type="evidence" value="ECO:0007669"/>
    <property type="project" value="InterPro"/>
</dbReference>
<dbReference type="InterPro" id="IPR000182">
    <property type="entry name" value="GNAT_dom"/>
</dbReference>
<dbReference type="STRING" id="587636.SAMN05216199_2390"/>
<name>A0A1H9VKM9_9MICO</name>
<dbReference type="Pfam" id="PF13302">
    <property type="entry name" value="Acetyltransf_3"/>
    <property type="match status" value="1"/>
</dbReference>
<dbReference type="CDD" id="cd04301">
    <property type="entry name" value="NAT_SF"/>
    <property type="match status" value="1"/>
</dbReference>
<evidence type="ECO:0000313" key="2">
    <source>
        <dbReference type="EMBL" id="SES22071.1"/>
    </source>
</evidence>
<sequence length="201" mass="22206">MPIPVLTGPSVVLRPHVEADLGPIVERCTDPDSVRWTTVPSPYTEDMGREYLAAIMKPSDEQVSWAIETDGAYAGTIDLRAWTREPGHGSGNIGFVTHPRARGRGVMSETIGLVLDHAFTDLGWELVAWQANVGNYASYKAAWRNGFPLPLLVPALLPHKGRMLDGWHSVLEPDLPREPQVTWDEACAVLQEHVRTARRPG</sequence>
<protein>
    <submittedName>
        <fullName evidence="2">Protein N-acetyltransferase, RimJ/RimL family</fullName>
    </submittedName>
</protein>
<dbReference type="InterPro" id="IPR016181">
    <property type="entry name" value="Acyl_CoA_acyltransferase"/>
</dbReference>
<gene>
    <name evidence="2" type="ORF">SAMN05216199_2390</name>
</gene>
<evidence type="ECO:0000313" key="3">
    <source>
        <dbReference type="Proteomes" id="UP000199019"/>
    </source>
</evidence>
<dbReference type="InterPro" id="IPR051531">
    <property type="entry name" value="N-acetyltransferase"/>
</dbReference>
<keyword evidence="2" id="KW-0808">Transferase</keyword>
<evidence type="ECO:0000259" key="1">
    <source>
        <dbReference type="PROSITE" id="PS51186"/>
    </source>
</evidence>
<keyword evidence="3" id="KW-1185">Reference proteome</keyword>
<reference evidence="3" key="1">
    <citation type="submission" date="2016-10" db="EMBL/GenBank/DDBJ databases">
        <authorList>
            <person name="Varghese N."/>
            <person name="Submissions S."/>
        </authorList>
    </citation>
    <scope>NUCLEOTIDE SEQUENCE [LARGE SCALE GENOMIC DNA]</scope>
    <source>
        <strain evidence="3">CGMCC 1.6963</strain>
    </source>
</reference>
<proteinExistence type="predicted"/>
<dbReference type="Proteomes" id="UP000199019">
    <property type="component" value="Unassembled WGS sequence"/>
</dbReference>
<dbReference type="SUPFAM" id="SSF55729">
    <property type="entry name" value="Acyl-CoA N-acyltransferases (Nat)"/>
    <property type="match status" value="1"/>
</dbReference>
<feature type="domain" description="N-acetyltransferase" evidence="1">
    <location>
        <begin position="11"/>
        <end position="176"/>
    </location>
</feature>
<organism evidence="2 3">
    <name type="scientific">Pedococcus cremeus</name>
    <dbReference type="NCBI Taxonomy" id="587636"/>
    <lineage>
        <taxon>Bacteria</taxon>
        <taxon>Bacillati</taxon>
        <taxon>Actinomycetota</taxon>
        <taxon>Actinomycetes</taxon>
        <taxon>Micrococcales</taxon>
        <taxon>Intrasporangiaceae</taxon>
        <taxon>Pedococcus</taxon>
    </lineage>
</organism>